<comment type="caution">
    <text evidence="1">The sequence shown here is derived from an EMBL/GenBank/DDBJ whole genome shotgun (WGS) entry which is preliminary data.</text>
</comment>
<dbReference type="EMBL" id="QTSX02002147">
    <property type="protein sequence ID" value="KAJ9078497.1"/>
    <property type="molecule type" value="Genomic_DNA"/>
</dbReference>
<reference evidence="1" key="1">
    <citation type="submission" date="2022-04" db="EMBL/GenBank/DDBJ databases">
        <title>Genome of the entomopathogenic fungus Entomophthora muscae.</title>
        <authorList>
            <person name="Elya C."/>
            <person name="Lovett B.R."/>
            <person name="Lee E."/>
            <person name="Macias A.M."/>
            <person name="Hajek A.E."/>
            <person name="De Bivort B.L."/>
            <person name="Kasson M.T."/>
            <person name="De Fine Licht H.H."/>
            <person name="Stajich J.E."/>
        </authorList>
    </citation>
    <scope>NUCLEOTIDE SEQUENCE</scope>
    <source>
        <strain evidence="1">Berkeley</strain>
    </source>
</reference>
<evidence type="ECO:0000313" key="1">
    <source>
        <dbReference type="EMBL" id="KAJ9078497.1"/>
    </source>
</evidence>
<name>A0ACC2TWB1_9FUNG</name>
<sequence length="346" mass="39517">MPTEDPQPGESSLQDLSQPADLSDQTKRTAPVGLDLSFPSAAQPDVIRANQKDVYYRSNLETQLSDIFRMFLGNRLQLDYSKEITAVSDILYLGLTGIIGDTTLGEEYCEIVQLDRSKRMLPTASKRFFVAFLQIGIPYLFTEGMTFLKRKLKMMLIQDKISDPNARWLADSLSSEVIPRTQKIVNEYVLPIHLAIFYFTGAYYHLSKRIMRIKYIFPRKLRPGEQQTGYEILGLLLSIQLLIKASLSLKKAWINYRQQSISVSEEKLTDSEQNKEDKIGSEHPHESTFGHKCTLCLSSRKDTTSTPCGHLFCWTCIGEWCRSKPECPLCRQPAGLSQLWVVNHYN</sequence>
<keyword evidence="2" id="KW-1185">Reference proteome</keyword>
<protein>
    <submittedName>
        <fullName evidence="1">Peroxisome biogenesis factor 10</fullName>
    </submittedName>
</protein>
<accession>A0ACC2TWB1</accession>
<evidence type="ECO:0000313" key="2">
    <source>
        <dbReference type="Proteomes" id="UP001165960"/>
    </source>
</evidence>
<proteinExistence type="predicted"/>
<dbReference type="Proteomes" id="UP001165960">
    <property type="component" value="Unassembled WGS sequence"/>
</dbReference>
<organism evidence="1 2">
    <name type="scientific">Entomophthora muscae</name>
    <dbReference type="NCBI Taxonomy" id="34485"/>
    <lineage>
        <taxon>Eukaryota</taxon>
        <taxon>Fungi</taxon>
        <taxon>Fungi incertae sedis</taxon>
        <taxon>Zoopagomycota</taxon>
        <taxon>Entomophthoromycotina</taxon>
        <taxon>Entomophthoromycetes</taxon>
        <taxon>Entomophthorales</taxon>
        <taxon>Entomophthoraceae</taxon>
        <taxon>Entomophthora</taxon>
    </lineage>
</organism>
<gene>
    <name evidence="1" type="primary">PEX10_1</name>
    <name evidence="1" type="ORF">DSO57_1006272</name>
</gene>